<gene>
    <name evidence="1" type="ORF">LCGC14_2309350</name>
</gene>
<evidence type="ECO:0000313" key="1">
    <source>
        <dbReference type="EMBL" id="KKL50051.1"/>
    </source>
</evidence>
<protein>
    <submittedName>
        <fullName evidence="1">Uncharacterized protein</fullName>
    </submittedName>
</protein>
<organism evidence="1">
    <name type="scientific">marine sediment metagenome</name>
    <dbReference type="NCBI Taxonomy" id="412755"/>
    <lineage>
        <taxon>unclassified sequences</taxon>
        <taxon>metagenomes</taxon>
        <taxon>ecological metagenomes</taxon>
    </lineage>
</organism>
<name>A0A0F9D8L1_9ZZZZ</name>
<accession>A0A0F9D8L1</accession>
<feature type="non-terminal residue" evidence="1">
    <location>
        <position position="141"/>
    </location>
</feature>
<sequence>MPPVTSVNTIVFNGTDWFGIYNFGLIDDVNSTVTNEANIKDDDFTTFATWSLGDNAATVDLDLYLPPSIEQYGLNTINGANIDVLFFFGTFGATAANLFQIGSLMGVAINDNILWNTTYQLEDNANTGDLVGEGICKLQMN</sequence>
<dbReference type="AlphaFoldDB" id="A0A0F9D8L1"/>
<dbReference type="EMBL" id="LAZR01032738">
    <property type="protein sequence ID" value="KKL50051.1"/>
    <property type="molecule type" value="Genomic_DNA"/>
</dbReference>
<proteinExistence type="predicted"/>
<reference evidence="1" key="1">
    <citation type="journal article" date="2015" name="Nature">
        <title>Complex archaea that bridge the gap between prokaryotes and eukaryotes.</title>
        <authorList>
            <person name="Spang A."/>
            <person name="Saw J.H."/>
            <person name="Jorgensen S.L."/>
            <person name="Zaremba-Niedzwiedzka K."/>
            <person name="Martijn J."/>
            <person name="Lind A.E."/>
            <person name="van Eijk R."/>
            <person name="Schleper C."/>
            <person name="Guy L."/>
            <person name="Ettema T.J."/>
        </authorList>
    </citation>
    <scope>NUCLEOTIDE SEQUENCE</scope>
</reference>
<comment type="caution">
    <text evidence="1">The sequence shown here is derived from an EMBL/GenBank/DDBJ whole genome shotgun (WGS) entry which is preliminary data.</text>
</comment>